<evidence type="ECO:0000256" key="1">
    <source>
        <dbReference type="ARBA" id="ARBA00023306"/>
    </source>
</evidence>
<evidence type="ECO:0000313" key="5">
    <source>
        <dbReference type="EMBL" id="AAW25192.1"/>
    </source>
</evidence>
<dbReference type="Gene3D" id="2.20.28.10">
    <property type="match status" value="1"/>
</dbReference>
<comment type="subcellular location">
    <subcellularLocation>
        <location evidence="2">Nucleus</location>
    </subcellularLocation>
</comment>
<dbReference type="Gene3D" id="2.40.50.140">
    <property type="entry name" value="Nucleic acid-binding proteins"/>
    <property type="match status" value="1"/>
</dbReference>
<keyword evidence="2" id="KW-0547">Nucleotide-binding</keyword>
<keyword evidence="2" id="KW-0067">ATP-binding</keyword>
<dbReference type="EC" id="3.6.4.12" evidence="2"/>
<dbReference type="GO" id="GO:0017116">
    <property type="term" value="F:single-stranded DNA helicase activity"/>
    <property type="evidence" value="ECO:0007669"/>
    <property type="project" value="TreeGrafter"/>
</dbReference>
<gene>
    <name evidence="2" type="primary">MCM7</name>
</gene>
<protein>
    <recommendedName>
        <fullName evidence="2">DNA replication licensing factor MCM7</fullName>
        <ecNumber evidence="2">3.6.4.12</ecNumber>
    </recommendedName>
</protein>
<evidence type="ECO:0000259" key="4">
    <source>
        <dbReference type="Pfam" id="PF17207"/>
    </source>
</evidence>
<dbReference type="GO" id="GO:0005524">
    <property type="term" value="F:ATP binding"/>
    <property type="evidence" value="ECO:0007669"/>
    <property type="project" value="UniProtKB-KW"/>
</dbReference>
<dbReference type="GO" id="GO:0000727">
    <property type="term" value="P:double-strand break repair via break-induced replication"/>
    <property type="evidence" value="ECO:0007669"/>
    <property type="project" value="TreeGrafter"/>
</dbReference>
<accession>Q5DG64</accession>
<proteinExistence type="evidence at transcript level"/>
<sequence length="135" mass="15086">MEQRIRAEDAETAPRAVSREPEPVNMAEVRSRFPPELLRRFEVYFCGRSDKKPLSVRNVLASSIGHLIQVRGVVTRATEVKPLITTATYTCDRCGAESYQEINNPTFMPLIACSTAVCKMLDLVVVVDYHADTGI</sequence>
<reference evidence="5" key="2">
    <citation type="journal article" date="2006" name="PLoS Pathog.">
        <title>New perspectives on host-parasite interplay by comparative transcriptomic and proteomic analyses of Schistosoma japonicum.</title>
        <authorList>
            <person name="Liu F."/>
            <person name="Lu J."/>
            <person name="Hu W."/>
            <person name="Wang S.Y."/>
            <person name="Cui S.J."/>
            <person name="Chi M."/>
            <person name="Yan Q."/>
            <person name="Wang X.R."/>
            <person name="Song H.D."/>
            <person name="Xu X.N."/>
            <person name="Wang J.J."/>
            <person name="Zhang X.L."/>
            <person name="Zhang X."/>
            <person name="Wang Z.Q."/>
            <person name="Xue C.L."/>
            <person name="Brindley P.J."/>
            <person name="McManus D.P."/>
            <person name="Yang P.Y."/>
            <person name="Feng Z."/>
            <person name="Chen Z."/>
            <person name="Han Z.G."/>
        </authorList>
    </citation>
    <scope>NUCLEOTIDE SEQUENCE</scope>
</reference>
<feature type="region of interest" description="Disordered" evidence="3">
    <location>
        <begin position="1"/>
        <end position="22"/>
    </location>
</feature>
<dbReference type="GO" id="GO:0003697">
    <property type="term" value="F:single-stranded DNA binding"/>
    <property type="evidence" value="ECO:0007669"/>
    <property type="project" value="TreeGrafter"/>
</dbReference>
<dbReference type="InterPro" id="IPR033762">
    <property type="entry name" value="MCM_OB"/>
</dbReference>
<dbReference type="PANTHER" id="PTHR11630">
    <property type="entry name" value="DNA REPLICATION LICENSING FACTOR MCM FAMILY MEMBER"/>
    <property type="match status" value="1"/>
</dbReference>
<dbReference type="Pfam" id="PF17207">
    <property type="entry name" value="MCM_OB"/>
    <property type="match status" value="1"/>
</dbReference>
<keyword evidence="1 2" id="KW-0131">Cell cycle</keyword>
<feature type="domain" description="MCM OB" evidence="4">
    <location>
        <begin position="56"/>
        <end position="121"/>
    </location>
</feature>
<keyword evidence="2" id="KW-0238">DNA-binding</keyword>
<keyword evidence="2" id="KW-0539">Nucleus</keyword>
<dbReference type="GO" id="GO:0006271">
    <property type="term" value="P:DNA strand elongation involved in DNA replication"/>
    <property type="evidence" value="ECO:0007669"/>
    <property type="project" value="TreeGrafter"/>
</dbReference>
<reference evidence="5" key="1">
    <citation type="submission" date="2004-11" db="EMBL/GenBank/DDBJ databases">
        <title>The full-length cDNA sequences of Schistosoma japonicum genes.</title>
        <authorList>
            <person name="Han Z."/>
        </authorList>
    </citation>
    <scope>NUCLEOTIDE SEQUENCE</scope>
</reference>
<dbReference type="AlphaFoldDB" id="Q5DG64"/>
<dbReference type="PANTHER" id="PTHR11630:SF26">
    <property type="entry name" value="DNA REPLICATION LICENSING FACTOR MCM7"/>
    <property type="match status" value="1"/>
</dbReference>
<dbReference type="InterPro" id="IPR012340">
    <property type="entry name" value="NA-bd_OB-fold"/>
</dbReference>
<name>Q5DG64_SCHJA</name>
<dbReference type="GO" id="GO:0016887">
    <property type="term" value="F:ATP hydrolysis activity"/>
    <property type="evidence" value="ECO:0007669"/>
    <property type="project" value="RHEA"/>
</dbReference>
<comment type="similarity">
    <text evidence="2">Belongs to the MCM family.</text>
</comment>
<evidence type="ECO:0000256" key="2">
    <source>
        <dbReference type="RuleBase" id="RU365012"/>
    </source>
</evidence>
<dbReference type="InterPro" id="IPR008050">
    <property type="entry name" value="MCM7"/>
</dbReference>
<keyword evidence="2" id="KW-0378">Hydrolase</keyword>
<evidence type="ECO:0000256" key="3">
    <source>
        <dbReference type="SAM" id="MobiDB-lite"/>
    </source>
</evidence>
<keyword evidence="2" id="KW-0235">DNA replication</keyword>
<comment type="function">
    <text evidence="2">Acts as component of the MCM2-7 complex (MCM complex) which is the replicative helicase essential for 'once per cell cycle' DNA replication initiation and elongation in eukaryotic cells. The active ATPase sites in the MCM2-7 ring are formed through the interaction surfaces of two neighboring subunits such that a critical structure of a conserved arginine finger motif is provided in trans relative to the ATP-binding site of the Walker A box of the adjacent subunit. The six ATPase active sites, however, are likely to contribute differentially to the complex helicase activity.</text>
</comment>
<dbReference type="GO" id="GO:0042555">
    <property type="term" value="C:MCM complex"/>
    <property type="evidence" value="ECO:0007669"/>
    <property type="project" value="InterPro"/>
</dbReference>
<dbReference type="SUPFAM" id="SSF50249">
    <property type="entry name" value="Nucleic acid-binding proteins"/>
    <property type="match status" value="1"/>
</dbReference>
<comment type="catalytic activity">
    <reaction evidence="2">
        <text>ATP + H2O = ADP + phosphate + H(+)</text>
        <dbReference type="Rhea" id="RHEA:13065"/>
        <dbReference type="ChEBI" id="CHEBI:15377"/>
        <dbReference type="ChEBI" id="CHEBI:15378"/>
        <dbReference type="ChEBI" id="CHEBI:30616"/>
        <dbReference type="ChEBI" id="CHEBI:43474"/>
        <dbReference type="ChEBI" id="CHEBI:456216"/>
        <dbReference type="EC" id="3.6.4.12"/>
    </reaction>
</comment>
<dbReference type="EMBL" id="AY813460">
    <property type="protein sequence ID" value="AAW25192.1"/>
    <property type="molecule type" value="mRNA"/>
</dbReference>
<dbReference type="PRINTS" id="PR01663">
    <property type="entry name" value="MCMPROTEIN7"/>
</dbReference>
<keyword evidence="2" id="KW-0347">Helicase</keyword>
<dbReference type="GO" id="GO:0006270">
    <property type="term" value="P:DNA replication initiation"/>
    <property type="evidence" value="ECO:0007669"/>
    <property type="project" value="InterPro"/>
</dbReference>
<organism evidence="5">
    <name type="scientific">Schistosoma japonicum</name>
    <name type="common">Blood fluke</name>
    <dbReference type="NCBI Taxonomy" id="6182"/>
    <lineage>
        <taxon>Eukaryota</taxon>
        <taxon>Metazoa</taxon>
        <taxon>Spiralia</taxon>
        <taxon>Lophotrochozoa</taxon>
        <taxon>Platyhelminthes</taxon>
        <taxon>Trematoda</taxon>
        <taxon>Digenea</taxon>
        <taxon>Strigeidida</taxon>
        <taxon>Schistosomatoidea</taxon>
        <taxon>Schistosomatidae</taxon>
        <taxon>Schistosoma</taxon>
    </lineage>
</organism>
<dbReference type="GO" id="GO:0005634">
    <property type="term" value="C:nucleus"/>
    <property type="evidence" value="ECO:0007669"/>
    <property type="project" value="UniProtKB-SubCell"/>
</dbReference>
<dbReference type="InterPro" id="IPR031327">
    <property type="entry name" value="MCM"/>
</dbReference>